<comment type="caution">
    <text evidence="2">The sequence shown here is derived from an EMBL/GenBank/DDBJ whole genome shotgun (WGS) entry which is preliminary data.</text>
</comment>
<organism evidence="2 3">
    <name type="scientific">Ephemerocybe angulata</name>
    <dbReference type="NCBI Taxonomy" id="980116"/>
    <lineage>
        <taxon>Eukaryota</taxon>
        <taxon>Fungi</taxon>
        <taxon>Dikarya</taxon>
        <taxon>Basidiomycota</taxon>
        <taxon>Agaricomycotina</taxon>
        <taxon>Agaricomycetes</taxon>
        <taxon>Agaricomycetidae</taxon>
        <taxon>Agaricales</taxon>
        <taxon>Agaricineae</taxon>
        <taxon>Psathyrellaceae</taxon>
        <taxon>Ephemerocybe</taxon>
    </lineage>
</organism>
<proteinExistence type="predicted"/>
<keyword evidence="3" id="KW-1185">Reference proteome</keyword>
<protein>
    <submittedName>
        <fullName evidence="2">Uncharacterized protein</fullName>
    </submittedName>
</protein>
<dbReference type="AlphaFoldDB" id="A0A8H5FJ84"/>
<dbReference type="OrthoDB" id="419694at2759"/>
<feature type="region of interest" description="Disordered" evidence="1">
    <location>
        <begin position="280"/>
        <end position="307"/>
    </location>
</feature>
<reference evidence="2 3" key="1">
    <citation type="journal article" date="2020" name="ISME J.">
        <title>Uncovering the hidden diversity of litter-decomposition mechanisms in mushroom-forming fungi.</title>
        <authorList>
            <person name="Floudas D."/>
            <person name="Bentzer J."/>
            <person name="Ahren D."/>
            <person name="Johansson T."/>
            <person name="Persson P."/>
            <person name="Tunlid A."/>
        </authorList>
    </citation>
    <scope>NUCLEOTIDE SEQUENCE [LARGE SCALE GENOMIC DNA]</scope>
    <source>
        <strain evidence="2 3">CBS 175.51</strain>
    </source>
</reference>
<gene>
    <name evidence="2" type="ORF">D9611_012785</name>
</gene>
<dbReference type="EMBL" id="JAACJK010000012">
    <property type="protein sequence ID" value="KAF5338607.1"/>
    <property type="molecule type" value="Genomic_DNA"/>
</dbReference>
<evidence type="ECO:0000313" key="2">
    <source>
        <dbReference type="EMBL" id="KAF5338607.1"/>
    </source>
</evidence>
<feature type="compositionally biased region" description="Polar residues" evidence="1">
    <location>
        <begin position="298"/>
        <end position="307"/>
    </location>
</feature>
<sequence>MLRTQRLLFRFSVRLRQDLARPTRQLSTDVAPLPDVYRDPRNRFNYIVQKIHNYSRRLGKMSRPDGYLDIEDVIRRFPKPERNTTYDRWCEGAEMTMHRFITMAKECNQSLSLLHQPELHCIGLTEEERPFKWWVRPTEQADFPRYGIDQIFNRIMPGTKVRNAIFQATKGQWEHIRKEGLKRPEGGLIFMDPIDRINEERGYGDAPTVYVYVFIDMEAAMKGGCEFFLTRLLKVASPGNEKGFIPTEYIKDAVEVTVHREMYQPSQPLPPLWFRRKFQNGRGQRRTDEKPVGKPMSSPMSEIEITQ</sequence>
<evidence type="ECO:0000256" key="1">
    <source>
        <dbReference type="SAM" id="MobiDB-lite"/>
    </source>
</evidence>
<dbReference type="Proteomes" id="UP000541558">
    <property type="component" value="Unassembled WGS sequence"/>
</dbReference>
<evidence type="ECO:0000313" key="3">
    <source>
        <dbReference type="Proteomes" id="UP000541558"/>
    </source>
</evidence>
<accession>A0A8H5FJ84</accession>
<name>A0A8H5FJ84_9AGAR</name>